<feature type="compositionally biased region" description="Polar residues" evidence="5">
    <location>
        <begin position="197"/>
        <end position="206"/>
    </location>
</feature>
<feature type="compositionally biased region" description="Polar residues" evidence="5">
    <location>
        <begin position="436"/>
        <end position="459"/>
    </location>
</feature>
<organism evidence="7 8">
    <name type="scientific">Lachnellula suecica</name>
    <dbReference type="NCBI Taxonomy" id="602035"/>
    <lineage>
        <taxon>Eukaryota</taxon>
        <taxon>Fungi</taxon>
        <taxon>Dikarya</taxon>
        <taxon>Ascomycota</taxon>
        <taxon>Pezizomycotina</taxon>
        <taxon>Leotiomycetes</taxon>
        <taxon>Helotiales</taxon>
        <taxon>Lachnaceae</taxon>
        <taxon>Lachnellula</taxon>
    </lineage>
</organism>
<feature type="compositionally biased region" description="Basic and acidic residues" evidence="5">
    <location>
        <begin position="501"/>
        <end position="510"/>
    </location>
</feature>
<keyword evidence="4" id="KW-0175">Coiled coil</keyword>
<evidence type="ECO:0000256" key="4">
    <source>
        <dbReference type="SAM" id="Coils"/>
    </source>
</evidence>
<gene>
    <name evidence="7" type="ORF">LSUE1_G003873</name>
</gene>
<accession>A0A8T9C9W7</accession>
<evidence type="ECO:0000259" key="6">
    <source>
        <dbReference type="Pfam" id="PF08573"/>
    </source>
</evidence>
<dbReference type="OrthoDB" id="5801062at2759"/>
<feature type="region of interest" description="Disordered" evidence="5">
    <location>
        <begin position="187"/>
        <end position="206"/>
    </location>
</feature>
<dbReference type="Pfam" id="PF08573">
    <property type="entry name" value="SAE2"/>
    <property type="match status" value="1"/>
</dbReference>
<evidence type="ECO:0000256" key="2">
    <source>
        <dbReference type="ARBA" id="ARBA00022763"/>
    </source>
</evidence>
<feature type="compositionally biased region" description="Basic and acidic residues" evidence="5">
    <location>
        <begin position="464"/>
        <end position="482"/>
    </location>
</feature>
<dbReference type="EMBL" id="QGMK01000324">
    <property type="protein sequence ID" value="TVY82401.1"/>
    <property type="molecule type" value="Genomic_DNA"/>
</dbReference>
<feature type="compositionally biased region" description="Basic and acidic residues" evidence="5">
    <location>
        <begin position="236"/>
        <end position="252"/>
    </location>
</feature>
<reference evidence="7 8" key="1">
    <citation type="submission" date="2018-05" db="EMBL/GenBank/DDBJ databases">
        <title>Genome sequencing and assembly of the regulated plant pathogen Lachnellula willkommii and related sister species for the development of diagnostic species identification markers.</title>
        <authorList>
            <person name="Giroux E."/>
            <person name="Bilodeau G."/>
        </authorList>
    </citation>
    <scope>NUCLEOTIDE SEQUENCE [LARGE SCALE GENOMIC DNA]</scope>
    <source>
        <strain evidence="7 8">CBS 268.59</strain>
    </source>
</reference>
<evidence type="ECO:0000256" key="5">
    <source>
        <dbReference type="SAM" id="MobiDB-lite"/>
    </source>
</evidence>
<comment type="subcellular location">
    <subcellularLocation>
        <location evidence="1">Nucleus</location>
    </subcellularLocation>
</comment>
<dbReference type="GO" id="GO:0005634">
    <property type="term" value="C:nucleus"/>
    <property type="evidence" value="ECO:0007669"/>
    <property type="project" value="UniProtKB-SubCell"/>
</dbReference>
<dbReference type="Proteomes" id="UP000469558">
    <property type="component" value="Unassembled WGS sequence"/>
</dbReference>
<feature type="coiled-coil region" evidence="4">
    <location>
        <begin position="12"/>
        <end position="90"/>
    </location>
</feature>
<keyword evidence="8" id="KW-1185">Reference proteome</keyword>
<dbReference type="GO" id="GO:0006281">
    <property type="term" value="P:DNA repair"/>
    <property type="evidence" value="ECO:0007669"/>
    <property type="project" value="InterPro"/>
</dbReference>
<evidence type="ECO:0000256" key="3">
    <source>
        <dbReference type="ARBA" id="ARBA00023242"/>
    </source>
</evidence>
<comment type="caution">
    <text evidence="7">The sequence shown here is derived from an EMBL/GenBank/DDBJ whole genome shotgun (WGS) entry which is preliminary data.</text>
</comment>
<keyword evidence="3" id="KW-0539">Nucleus</keyword>
<feature type="compositionally biased region" description="Polar residues" evidence="5">
    <location>
        <begin position="581"/>
        <end position="620"/>
    </location>
</feature>
<feature type="compositionally biased region" description="Acidic residues" evidence="5">
    <location>
        <begin position="258"/>
        <end position="268"/>
    </location>
</feature>
<feature type="region of interest" description="Disordered" evidence="5">
    <location>
        <begin position="392"/>
        <end position="620"/>
    </location>
</feature>
<dbReference type="InterPro" id="IPR013882">
    <property type="entry name" value="Ctp1_C"/>
</dbReference>
<evidence type="ECO:0000313" key="8">
    <source>
        <dbReference type="Proteomes" id="UP000469558"/>
    </source>
</evidence>
<protein>
    <recommendedName>
        <fullName evidence="6">DNA endonuclease activator Ctp1 C-terminal domain-containing protein</fullName>
    </recommendedName>
</protein>
<feature type="domain" description="DNA endonuclease activator Ctp1 C-terminal" evidence="6">
    <location>
        <begin position="725"/>
        <end position="839"/>
    </location>
</feature>
<evidence type="ECO:0000313" key="7">
    <source>
        <dbReference type="EMBL" id="TVY82401.1"/>
    </source>
</evidence>
<feature type="region of interest" description="Disordered" evidence="5">
    <location>
        <begin position="91"/>
        <end position="117"/>
    </location>
</feature>
<keyword evidence="2" id="KW-0227">DNA damage</keyword>
<evidence type="ECO:0000256" key="1">
    <source>
        <dbReference type="ARBA" id="ARBA00004123"/>
    </source>
</evidence>
<proteinExistence type="predicted"/>
<feature type="region of interest" description="Disordered" evidence="5">
    <location>
        <begin position="215"/>
        <end position="350"/>
    </location>
</feature>
<name>A0A8T9C9W7_9HELO</name>
<feature type="region of interest" description="Disordered" evidence="5">
    <location>
        <begin position="633"/>
        <end position="698"/>
    </location>
</feature>
<sequence>MESWKKGREELLDEYTRVCNKIEKNIAAELDNENFTTVARDELRYLREKSNRADELAEENKRLADELKGHNETYLRVEALEKENKRLQQKAHIGTLGGPQTPRSSEPPLSGESTTTARGEKYNALVQKHNDLFKRYRDMSDTKKIVEAALTKEKQKVKDWTASGAQKDEKIQKQRETIRRLKAKLDGLEGTPIPDSSEPTSVTSTKFTTAPVEIPVSPLRPVPTPIQVPVSTSEKIPAERIAPKDPQHRSVEEALGQLEEDGNADESPDLPNLLREGRFSVDEPQFEFLEVDHPSSTQEDPDSPNRATTETDAAKPQAPVGHPPSDDIPIVISSRSVKKRKARNDTVEPTPVSKVKLEKLDSSPIGLARLHYLNPNESLDLDDIGEKVDTPKKRRQVALARQASRISQSTNSPLRDSQIQGTSHTPVGGENDEMQDTPSRRTGISRTGSALRPLSTNRQILPRTSDDRPAKKRRIASDKAVEDLVEDGQDVSIQDKTPKRRVVDTTERLDGLLSKPSPEKRVLSPVQRMQINTPKPINEHTRSKASATSGLAREVRNPNGYDSDGASSIKSRKSRECTENARPSSKGTPRTSVEPSRPSSKGSLIGSAQSAKQSPGLRGNQSDIFSRLERLLPPKTPNAVPQPASRDSRALAGPSRPTSAKGQPRKSAEFKTSPAKRTPRSRTDAMEPIWNDNPDNEPLRTRAVGTLGLDDFKVNPEYNQGYNYAFKDVVRNQEQRRCLPGCTRPECCGDQIRKLVELLEDNGRPRTMSQDERDEELLEEFMGDNAYKIRNMSKAERDEMLLQAKTRDYANKHGRHRHAYERMRSPPGFWDTDFPTTQEEMANREKANEYVRNQVAERYAHAMRPGGAYIFRDE</sequence>
<dbReference type="AlphaFoldDB" id="A0A8T9C9W7"/>
<feature type="compositionally biased region" description="Polar residues" evidence="5">
    <location>
        <begin position="404"/>
        <end position="425"/>
    </location>
</feature>